<evidence type="ECO:0000313" key="1">
    <source>
        <dbReference type="EMBL" id="MEX5729148.1"/>
    </source>
</evidence>
<protein>
    <recommendedName>
        <fullName evidence="3">Lipoprotein</fullName>
    </recommendedName>
</protein>
<dbReference type="EMBL" id="JBEHHI010000002">
    <property type="protein sequence ID" value="MEX5729148.1"/>
    <property type="molecule type" value="Genomic_DNA"/>
</dbReference>
<evidence type="ECO:0000313" key="2">
    <source>
        <dbReference type="Proteomes" id="UP001560019"/>
    </source>
</evidence>
<organism evidence="1 2">
    <name type="scientific">Rhodovulum iodosum</name>
    <dbReference type="NCBI Taxonomy" id="68291"/>
    <lineage>
        <taxon>Bacteria</taxon>
        <taxon>Pseudomonadati</taxon>
        <taxon>Pseudomonadota</taxon>
        <taxon>Alphaproteobacteria</taxon>
        <taxon>Rhodobacterales</taxon>
        <taxon>Paracoccaceae</taxon>
        <taxon>Rhodovulum</taxon>
    </lineage>
</organism>
<reference evidence="1 2" key="1">
    <citation type="submission" date="2024-06" db="EMBL/GenBank/DDBJ databases">
        <title>Genome of Rhodovulum iodosum, a marine photoferrotroph.</title>
        <authorList>
            <person name="Bianchini G."/>
            <person name="Nikeleit V."/>
            <person name="Kappler A."/>
            <person name="Bryce C."/>
            <person name="Sanchez-Baracaldo P."/>
        </authorList>
    </citation>
    <scope>NUCLEOTIDE SEQUENCE [LARGE SCALE GENOMIC DNA]</scope>
    <source>
        <strain evidence="1 2">UT/N1</strain>
    </source>
</reference>
<dbReference type="PROSITE" id="PS51257">
    <property type="entry name" value="PROKAR_LIPOPROTEIN"/>
    <property type="match status" value="1"/>
</dbReference>
<proteinExistence type="predicted"/>
<dbReference type="RefSeq" id="WP_125402972.1">
    <property type="nucleotide sequence ID" value="NZ_JBEHHI010000002.1"/>
</dbReference>
<sequence length="103" mass="10351">MRIKLTIAAALVTATVAGCVEESGPAMAPDDGLSGTPDQFASMTAPCVAQAARLTGVPQGAVVVLDRIRTGGGPILTLQAAGAPYTCRQEADGSVTVFSEFAN</sequence>
<comment type="caution">
    <text evidence="1">The sequence shown here is derived from an EMBL/GenBank/DDBJ whole genome shotgun (WGS) entry which is preliminary data.</text>
</comment>
<gene>
    <name evidence="1" type="ORF">Ga0609869_002501</name>
</gene>
<dbReference type="Proteomes" id="UP001560019">
    <property type="component" value="Unassembled WGS sequence"/>
</dbReference>
<keyword evidence="2" id="KW-1185">Reference proteome</keyword>
<accession>A0ABV3XXX3</accession>
<evidence type="ECO:0008006" key="3">
    <source>
        <dbReference type="Google" id="ProtNLM"/>
    </source>
</evidence>
<name>A0ABV3XXX3_9RHOB</name>